<protein>
    <submittedName>
        <fullName evidence="2">Basic membrane lipoprotein Med (Substrate-binding protein (PBP1-ABC) superfamily)</fullName>
    </submittedName>
</protein>
<gene>
    <name evidence="2" type="ORF">FHX33_003739</name>
</gene>
<evidence type="ECO:0000313" key="2">
    <source>
        <dbReference type="EMBL" id="MBB2968957.1"/>
    </source>
</evidence>
<dbReference type="AlphaFoldDB" id="A0A7W4UZS6"/>
<dbReference type="Gene3D" id="3.40.50.2300">
    <property type="match status" value="1"/>
</dbReference>
<feature type="signal peptide" evidence="1">
    <location>
        <begin position="1"/>
        <end position="28"/>
    </location>
</feature>
<keyword evidence="3" id="KW-1185">Reference proteome</keyword>
<dbReference type="PROSITE" id="PS51257">
    <property type="entry name" value="PROKAR_LIPOPROTEIN"/>
    <property type="match status" value="1"/>
</dbReference>
<accession>A0A7W4UZS6</accession>
<dbReference type="RefSeq" id="WP_183428842.1">
    <property type="nucleotide sequence ID" value="NZ_JACHVP010000005.1"/>
</dbReference>
<keyword evidence="2" id="KW-0449">Lipoprotein</keyword>
<name>A0A7W4UZS6_LEIAQ</name>
<sequence length="228" mass="22784">MSRIPSVPLLATALCVVAALTLSGCAPAVPAPAGTPGATPDPSLRPLGAGFLGSVATPTPEATIDPEPGSWSGVEPPAGYEVVLITAGDDDATSTLATGVTRWAEQREVELTTLTATGDDEVHTQLLRAIEKSPDLIVGAGAGVVDVFSLITAQSLHQQFLVVGAELPEPTGNATSVVWNGASFRGTGISTDGDSFASSVTPARASDAVSAGVASVLHGLTGIVLHLG</sequence>
<keyword evidence="1" id="KW-0732">Signal</keyword>
<proteinExistence type="predicted"/>
<feature type="chain" id="PRO_5039531739" evidence="1">
    <location>
        <begin position="29"/>
        <end position="228"/>
    </location>
</feature>
<dbReference type="Proteomes" id="UP000538196">
    <property type="component" value="Unassembled WGS sequence"/>
</dbReference>
<evidence type="ECO:0000313" key="3">
    <source>
        <dbReference type="Proteomes" id="UP000538196"/>
    </source>
</evidence>
<reference evidence="2 3" key="1">
    <citation type="submission" date="2020-08" db="EMBL/GenBank/DDBJ databases">
        <title>Sequencing the genomes of 1000 actinobacteria strains.</title>
        <authorList>
            <person name="Klenk H.-P."/>
        </authorList>
    </citation>
    <scope>NUCLEOTIDE SEQUENCE [LARGE SCALE GENOMIC DNA]</scope>
    <source>
        <strain evidence="2 3">DSM 20146</strain>
    </source>
</reference>
<comment type="caution">
    <text evidence="2">The sequence shown here is derived from an EMBL/GenBank/DDBJ whole genome shotgun (WGS) entry which is preliminary data.</text>
</comment>
<evidence type="ECO:0000256" key="1">
    <source>
        <dbReference type="SAM" id="SignalP"/>
    </source>
</evidence>
<dbReference type="EMBL" id="JACHVP010000005">
    <property type="protein sequence ID" value="MBB2968957.1"/>
    <property type="molecule type" value="Genomic_DNA"/>
</dbReference>
<organism evidence="2 3">
    <name type="scientific">Leifsonia aquatica</name>
    <name type="common">Corynebacterium aquaticum</name>
    <dbReference type="NCBI Taxonomy" id="144185"/>
    <lineage>
        <taxon>Bacteria</taxon>
        <taxon>Bacillati</taxon>
        <taxon>Actinomycetota</taxon>
        <taxon>Actinomycetes</taxon>
        <taxon>Micrococcales</taxon>
        <taxon>Microbacteriaceae</taxon>
        <taxon>Leifsonia</taxon>
    </lineage>
</organism>